<accession>A0A0C5J153</accession>
<organism evidence="1 2">
    <name type="scientific">Rugosibacter aromaticivorans</name>
    <dbReference type="NCBI Taxonomy" id="1565605"/>
    <lineage>
        <taxon>Bacteria</taxon>
        <taxon>Pseudomonadati</taxon>
        <taxon>Pseudomonadota</taxon>
        <taxon>Betaproteobacteria</taxon>
        <taxon>Nitrosomonadales</taxon>
        <taxon>Sterolibacteriaceae</taxon>
        <taxon>Rugosibacter</taxon>
    </lineage>
</organism>
<dbReference type="AlphaFoldDB" id="A0A0C5J153"/>
<proteinExistence type="predicted"/>
<protein>
    <submittedName>
        <fullName evidence="1">Uncharacterized protein</fullName>
    </submittedName>
</protein>
<dbReference type="STRING" id="1565605.PG1C_11160"/>
<name>A0A0C5J153_9PROT</name>
<evidence type="ECO:0000313" key="2">
    <source>
        <dbReference type="Proteomes" id="UP000061603"/>
    </source>
</evidence>
<dbReference type="KEGG" id="rbu:PG1C_11160"/>
<keyword evidence="2" id="KW-1185">Reference proteome</keyword>
<dbReference type="RefSeq" id="WP_202634880.1">
    <property type="nucleotide sequence ID" value="NZ_CP010554.1"/>
</dbReference>
<dbReference type="EMBL" id="CP010554">
    <property type="protein sequence ID" value="AJP48837.1"/>
    <property type="molecule type" value="Genomic_DNA"/>
</dbReference>
<reference evidence="1 2" key="1">
    <citation type="journal article" date="2015" name="Genome Announc.">
        <title>Complete Genome Sequence of a Novel Bacterium within the Family Rhodocyclaceae That Degrades Polycyclic Aromatic Hydrocarbons.</title>
        <authorList>
            <person name="Singleton D.R."/>
            <person name="Dickey A.N."/>
            <person name="Scholl E.H."/>
            <person name="Wright F.A."/>
            <person name="Aitken M.D."/>
        </authorList>
    </citation>
    <scope>NUCLEOTIDE SEQUENCE [LARGE SCALE GENOMIC DNA]</scope>
    <source>
        <strain evidence="2">PG1-Ca6</strain>
    </source>
</reference>
<dbReference type="HOGENOM" id="CLU_2452578_0_0_4"/>
<evidence type="ECO:0000313" key="1">
    <source>
        <dbReference type="EMBL" id="AJP48837.1"/>
    </source>
</evidence>
<dbReference type="Proteomes" id="UP000061603">
    <property type="component" value="Chromosome"/>
</dbReference>
<sequence>MNQPFNKRIKQANTLKGTGLRIFETSLMGLMRPPLAGQVVQQDLAAIHRSSANAMTRAARDRVRPRHRSNVELRKFAPLFDGAIINVSG</sequence>
<gene>
    <name evidence="1" type="ORF">PG1C_11160</name>
</gene>